<feature type="compositionally biased region" description="Polar residues" evidence="1">
    <location>
        <begin position="40"/>
        <end position="49"/>
    </location>
</feature>
<feature type="non-terminal residue" evidence="2">
    <location>
        <position position="142"/>
    </location>
</feature>
<feature type="region of interest" description="Disordered" evidence="1">
    <location>
        <begin position="27"/>
        <end position="49"/>
    </location>
</feature>
<dbReference type="Proteomes" id="UP000582016">
    <property type="component" value="Unassembled WGS sequence"/>
</dbReference>
<reference evidence="2 3" key="1">
    <citation type="submission" date="2020-05" db="EMBL/GenBank/DDBJ databases">
        <title>Identification and distribution of gene clusters putatively required for synthesis of sphingolipid metabolism inhibitors in phylogenetically diverse species of the filamentous fungus Fusarium.</title>
        <authorList>
            <person name="Kim H.-S."/>
            <person name="Busman M."/>
            <person name="Brown D.W."/>
            <person name="Divon H."/>
            <person name="Uhlig S."/>
            <person name="Proctor R.H."/>
        </authorList>
    </citation>
    <scope>NUCLEOTIDE SEQUENCE [LARGE SCALE GENOMIC DNA]</scope>
    <source>
        <strain evidence="2 3">NRRL 13617</strain>
    </source>
</reference>
<keyword evidence="3" id="KW-1185">Reference proteome</keyword>
<accession>A0A8H5MIB0</accession>
<gene>
    <name evidence="2" type="ORF">FPHYL_14260</name>
</gene>
<dbReference type="OrthoDB" id="515401at2759"/>
<evidence type="ECO:0000313" key="3">
    <source>
        <dbReference type="Proteomes" id="UP000582016"/>
    </source>
</evidence>
<dbReference type="AlphaFoldDB" id="A0A8H5MIB0"/>
<dbReference type="EMBL" id="JAAOAQ010001328">
    <property type="protein sequence ID" value="KAF5529120.1"/>
    <property type="molecule type" value="Genomic_DNA"/>
</dbReference>
<evidence type="ECO:0000256" key="1">
    <source>
        <dbReference type="SAM" id="MobiDB-lite"/>
    </source>
</evidence>
<organism evidence="2 3">
    <name type="scientific">Fusarium phyllophilum</name>
    <dbReference type="NCBI Taxonomy" id="47803"/>
    <lineage>
        <taxon>Eukaryota</taxon>
        <taxon>Fungi</taxon>
        <taxon>Dikarya</taxon>
        <taxon>Ascomycota</taxon>
        <taxon>Pezizomycotina</taxon>
        <taxon>Sordariomycetes</taxon>
        <taxon>Hypocreomycetidae</taxon>
        <taxon>Hypocreales</taxon>
        <taxon>Nectriaceae</taxon>
        <taxon>Fusarium</taxon>
        <taxon>Fusarium fujikuroi species complex</taxon>
    </lineage>
</organism>
<name>A0A8H5MIB0_9HYPO</name>
<comment type="caution">
    <text evidence="2">The sequence shown here is derived from an EMBL/GenBank/DDBJ whole genome shotgun (WGS) entry which is preliminary data.</text>
</comment>
<sequence>SVPVQPAHQATQGSEFNYVNRHLRKTSIDDRRTRKRPANFSPQVPAVNSTAAQHDLDLDSELHDYSLDQPNQAGIPQQSNGNNVPFNLDTFMENDSMVNNGNFQQNFSFSPSTSPMIPHGPFSGMYHNSSVPSASMSNNNNN</sequence>
<feature type="non-terminal residue" evidence="2">
    <location>
        <position position="1"/>
    </location>
</feature>
<evidence type="ECO:0000313" key="2">
    <source>
        <dbReference type="EMBL" id="KAF5529120.1"/>
    </source>
</evidence>
<protein>
    <submittedName>
        <fullName evidence="2">Nitrogen regulatory areA</fullName>
    </submittedName>
</protein>
<proteinExistence type="predicted"/>